<dbReference type="Proteomes" id="UP001630127">
    <property type="component" value="Unassembled WGS sequence"/>
</dbReference>
<dbReference type="EMBL" id="JBJUIK010000009">
    <property type="protein sequence ID" value="KAL3518708.1"/>
    <property type="molecule type" value="Genomic_DNA"/>
</dbReference>
<evidence type="ECO:0000313" key="1">
    <source>
        <dbReference type="EMBL" id="KAL3518708.1"/>
    </source>
</evidence>
<dbReference type="AlphaFoldDB" id="A0ABD2ZI56"/>
<comment type="caution">
    <text evidence="1">The sequence shown here is derived from an EMBL/GenBank/DDBJ whole genome shotgun (WGS) entry which is preliminary data.</text>
</comment>
<protein>
    <submittedName>
        <fullName evidence="1">Uncharacterized protein</fullName>
    </submittedName>
</protein>
<organism evidence="1 2">
    <name type="scientific">Cinchona calisaya</name>
    <dbReference type="NCBI Taxonomy" id="153742"/>
    <lineage>
        <taxon>Eukaryota</taxon>
        <taxon>Viridiplantae</taxon>
        <taxon>Streptophyta</taxon>
        <taxon>Embryophyta</taxon>
        <taxon>Tracheophyta</taxon>
        <taxon>Spermatophyta</taxon>
        <taxon>Magnoliopsida</taxon>
        <taxon>eudicotyledons</taxon>
        <taxon>Gunneridae</taxon>
        <taxon>Pentapetalae</taxon>
        <taxon>asterids</taxon>
        <taxon>lamiids</taxon>
        <taxon>Gentianales</taxon>
        <taxon>Rubiaceae</taxon>
        <taxon>Cinchonoideae</taxon>
        <taxon>Cinchoneae</taxon>
        <taxon>Cinchona</taxon>
    </lineage>
</organism>
<evidence type="ECO:0000313" key="2">
    <source>
        <dbReference type="Proteomes" id="UP001630127"/>
    </source>
</evidence>
<name>A0ABD2ZI56_9GENT</name>
<accession>A0ABD2ZI56</accession>
<sequence length="243" mass="28119">MEEESSSGPQETVLKKLRSFEDLNCGLDPQRNIGFLRNILAKKNAYPFLSHTLLADFASNAIPTGIGPPWLFKKILGLRIKYLASLRSNILAWNSSFNSPEEEEIFNLSDTIWGSDSIDNSANCLEEIEILDRMIEFRKLNDSACRTDYYSSLLEFLKTLPRSLDPIAVTNRILNLQMKYLALLQKQDDMFRDYSENGKLAKSHMIRCIVKEIRQNSTHKLQIYTNTSHHRKKFRQVLISWNL</sequence>
<proteinExistence type="predicted"/>
<reference evidence="1 2" key="1">
    <citation type="submission" date="2024-11" db="EMBL/GenBank/DDBJ databases">
        <title>A near-complete genome assembly of Cinchona calisaya.</title>
        <authorList>
            <person name="Lian D.C."/>
            <person name="Zhao X.W."/>
            <person name="Wei L."/>
        </authorList>
    </citation>
    <scope>NUCLEOTIDE SEQUENCE [LARGE SCALE GENOMIC DNA]</scope>
    <source>
        <tissue evidence="1">Nenye</tissue>
    </source>
</reference>
<gene>
    <name evidence="1" type="ORF">ACH5RR_021297</name>
</gene>
<keyword evidence="2" id="KW-1185">Reference proteome</keyword>